<reference evidence="3" key="1">
    <citation type="submission" date="2016-10" db="EMBL/GenBank/DDBJ databases">
        <authorList>
            <person name="Varghese N."/>
        </authorList>
    </citation>
    <scope>NUCLEOTIDE SEQUENCE [LARGE SCALE GENOMIC DNA]</scope>
    <source>
        <strain evidence="3">DSM 24868</strain>
    </source>
</reference>
<proteinExistence type="predicted"/>
<dbReference type="RefSeq" id="WP_042216726.1">
    <property type="nucleotide sequence ID" value="NZ_BBLU01000021.1"/>
</dbReference>
<evidence type="ECO:0008006" key="4">
    <source>
        <dbReference type="Google" id="ProtNLM"/>
    </source>
</evidence>
<dbReference type="PROSITE" id="PS51257">
    <property type="entry name" value="PROKAR_LIPOPROTEIN"/>
    <property type="match status" value="1"/>
</dbReference>
<evidence type="ECO:0000313" key="2">
    <source>
        <dbReference type="EMBL" id="SEJ50276.1"/>
    </source>
</evidence>
<evidence type="ECO:0000256" key="1">
    <source>
        <dbReference type="SAM" id="SignalP"/>
    </source>
</evidence>
<dbReference type="AlphaFoldDB" id="A0A1H6ZC19"/>
<dbReference type="EMBL" id="FNZI01000004">
    <property type="protein sequence ID" value="SEJ50276.1"/>
    <property type="molecule type" value="Genomic_DNA"/>
</dbReference>
<feature type="chain" id="PRO_5039156972" description="Polymorphic outer membrane protein repeat-containing protein" evidence="1">
    <location>
        <begin position="25"/>
        <end position="363"/>
    </location>
</feature>
<evidence type="ECO:0000313" key="3">
    <source>
        <dbReference type="Proteomes" id="UP000183315"/>
    </source>
</evidence>
<dbReference type="STRING" id="1043493.SAMN05421637_2042"/>
<dbReference type="OrthoDB" id="5147589at2"/>
<accession>A0A1H6ZC19</accession>
<keyword evidence="1" id="KW-0732">Signal</keyword>
<protein>
    <recommendedName>
        <fullName evidence="4">Polymorphic outer membrane protein repeat-containing protein</fullName>
    </recommendedName>
</protein>
<feature type="signal peptide" evidence="1">
    <location>
        <begin position="1"/>
        <end position="24"/>
    </location>
</feature>
<keyword evidence="3" id="KW-1185">Reference proteome</keyword>
<dbReference type="eggNOG" id="ENOG502Z8X0">
    <property type="taxonomic scope" value="Bacteria"/>
</dbReference>
<gene>
    <name evidence="2" type="ORF">SAMN05421637_2042</name>
</gene>
<sequence length="363" mass="35118">MRTGRTWLASAAAATLLVALGACTAPPDPSRHSPHPSLTADVPEARAAVPVEPAITASAEAPTRDFAAATRVIPADAATATGETGVVRTARGRTVVGDGTSASCTAAALARAAARGGLVSFDCGGEARIVLHEPLALCATAGCDPEGPPVGRLRIDGGGQVTLVGGGATRLIEARGCAEDGAGCDGASGPHLVLTRIELEGGVAPAVADDPLGLGGGGAIAMVGGRLTLGAVTLDSNSCADAETGTGGAVLAQGMTAAVVVRGSAFVGNACGSGGALAVVDAPLRVSGSTLVDNTAEVAGGGLLVRNSEADAEVSMALMVGNSAPAGPSIEHDPEGGGLTVRDSRIEPANPAPEAVAVVDVTD</sequence>
<organism evidence="2 3">
    <name type="scientific">Demequina mangrovi</name>
    <dbReference type="NCBI Taxonomy" id="1043493"/>
    <lineage>
        <taxon>Bacteria</taxon>
        <taxon>Bacillati</taxon>
        <taxon>Actinomycetota</taxon>
        <taxon>Actinomycetes</taxon>
        <taxon>Micrococcales</taxon>
        <taxon>Demequinaceae</taxon>
        <taxon>Demequina</taxon>
    </lineage>
</organism>
<dbReference type="Proteomes" id="UP000183315">
    <property type="component" value="Unassembled WGS sequence"/>
</dbReference>
<name>A0A1H6ZC19_9MICO</name>
<dbReference type="SUPFAM" id="SSF51126">
    <property type="entry name" value="Pectin lyase-like"/>
    <property type="match status" value="1"/>
</dbReference>
<dbReference type="InterPro" id="IPR011050">
    <property type="entry name" value="Pectin_lyase_fold/virulence"/>
</dbReference>